<evidence type="ECO:0000313" key="9">
    <source>
        <dbReference type="Proteomes" id="UP000245711"/>
    </source>
</evidence>
<feature type="transmembrane region" description="Helical" evidence="6">
    <location>
        <begin position="88"/>
        <end position="110"/>
    </location>
</feature>
<keyword evidence="3 6" id="KW-0812">Transmembrane</keyword>
<accession>A0A2S2C143</accession>
<dbReference type="EMBL" id="CP021354">
    <property type="protein sequence ID" value="AWK74524.1"/>
    <property type="molecule type" value="Genomic_DNA"/>
</dbReference>
<evidence type="ECO:0000256" key="2">
    <source>
        <dbReference type="ARBA" id="ARBA00022475"/>
    </source>
</evidence>
<keyword evidence="2" id="KW-1003">Cell membrane</keyword>
<evidence type="ECO:0000259" key="7">
    <source>
        <dbReference type="Pfam" id="PF13190"/>
    </source>
</evidence>
<gene>
    <name evidence="8" type="ORF">CBI38_26220</name>
</gene>
<dbReference type="RefSeq" id="WP_109333532.1">
    <property type="nucleotide sequence ID" value="NZ_CP021354.1"/>
</dbReference>
<evidence type="ECO:0000256" key="1">
    <source>
        <dbReference type="ARBA" id="ARBA00004236"/>
    </source>
</evidence>
<evidence type="ECO:0000256" key="3">
    <source>
        <dbReference type="ARBA" id="ARBA00022692"/>
    </source>
</evidence>
<keyword evidence="9" id="KW-1185">Reference proteome</keyword>
<evidence type="ECO:0000313" key="8">
    <source>
        <dbReference type="EMBL" id="AWK74524.1"/>
    </source>
</evidence>
<protein>
    <recommendedName>
        <fullName evidence="7">PDGLE domain-containing protein</fullName>
    </recommendedName>
</protein>
<evidence type="ECO:0000256" key="4">
    <source>
        <dbReference type="ARBA" id="ARBA00022989"/>
    </source>
</evidence>
<comment type="subcellular location">
    <subcellularLocation>
        <location evidence="1">Cell membrane</location>
    </subcellularLocation>
</comment>
<dbReference type="Proteomes" id="UP000245711">
    <property type="component" value="Chromosome"/>
</dbReference>
<proteinExistence type="predicted"/>
<dbReference type="InterPro" id="IPR025937">
    <property type="entry name" value="PDGLE_dom"/>
</dbReference>
<dbReference type="GO" id="GO:0005886">
    <property type="term" value="C:plasma membrane"/>
    <property type="evidence" value="ECO:0007669"/>
    <property type="project" value="UniProtKB-SubCell"/>
</dbReference>
<sequence length="119" mass="11943">MTASTRSSRRFLLGFALAVLLIAGVVSSLASSSPDGLDAATTRGCDTVETDTGASLVGDCIAKNAEDHHLSASPLADYTVSGRSGLTGVAGIIGAAATFVVAAAAFRLLARGRRHRAGP</sequence>
<dbReference type="AlphaFoldDB" id="A0A2S2C143"/>
<organism evidence="8 9">
    <name type="scientific">Rhodococcus oxybenzonivorans</name>
    <dbReference type="NCBI Taxonomy" id="1990687"/>
    <lineage>
        <taxon>Bacteria</taxon>
        <taxon>Bacillati</taxon>
        <taxon>Actinomycetota</taxon>
        <taxon>Actinomycetes</taxon>
        <taxon>Mycobacteriales</taxon>
        <taxon>Nocardiaceae</taxon>
        <taxon>Rhodococcus</taxon>
    </lineage>
</organism>
<keyword evidence="4 6" id="KW-1133">Transmembrane helix</keyword>
<dbReference type="Pfam" id="PF13190">
    <property type="entry name" value="PDGLE"/>
    <property type="match status" value="1"/>
</dbReference>
<keyword evidence="5 6" id="KW-0472">Membrane</keyword>
<evidence type="ECO:0000256" key="6">
    <source>
        <dbReference type="SAM" id="Phobius"/>
    </source>
</evidence>
<dbReference type="OrthoDB" id="4843785at2"/>
<feature type="domain" description="PDGLE" evidence="7">
    <location>
        <begin position="9"/>
        <end position="111"/>
    </location>
</feature>
<evidence type="ECO:0000256" key="5">
    <source>
        <dbReference type="ARBA" id="ARBA00023136"/>
    </source>
</evidence>
<reference evidence="8 9" key="1">
    <citation type="submission" date="2017-05" db="EMBL/GenBank/DDBJ databases">
        <title>Isolation of Rhodococcus sp. S2-17 biodegrading of BP-3.</title>
        <authorList>
            <person name="Lee Y."/>
            <person name="Kim K.H."/>
            <person name="Chun B.H."/>
            <person name="Jung H.S."/>
            <person name="Jeon C.O."/>
        </authorList>
    </citation>
    <scope>NUCLEOTIDE SEQUENCE [LARGE SCALE GENOMIC DNA]</scope>
    <source>
        <strain evidence="8 9">S2-17</strain>
    </source>
</reference>
<dbReference type="KEGG" id="roz:CBI38_26220"/>
<name>A0A2S2C143_9NOCA</name>